<dbReference type="InParanoid" id="A0A1Q3C5P1"/>
<evidence type="ECO:0000313" key="2">
    <source>
        <dbReference type="Proteomes" id="UP000187406"/>
    </source>
</evidence>
<gene>
    <name evidence="1" type="ORF">CFOL_v3_18887</name>
</gene>
<name>A0A1Q3C5P1_CEPFO</name>
<dbReference type="OrthoDB" id="1937322at2759"/>
<dbReference type="Proteomes" id="UP000187406">
    <property type="component" value="Unassembled WGS sequence"/>
</dbReference>
<comment type="caution">
    <text evidence="1">The sequence shown here is derived from an EMBL/GenBank/DDBJ whole genome shotgun (WGS) entry which is preliminary data.</text>
</comment>
<accession>A0A1Q3C5P1</accession>
<evidence type="ECO:0000313" key="1">
    <source>
        <dbReference type="EMBL" id="GAV75408.1"/>
    </source>
</evidence>
<proteinExistence type="predicted"/>
<organism evidence="1 2">
    <name type="scientific">Cephalotus follicularis</name>
    <name type="common">Albany pitcher plant</name>
    <dbReference type="NCBI Taxonomy" id="3775"/>
    <lineage>
        <taxon>Eukaryota</taxon>
        <taxon>Viridiplantae</taxon>
        <taxon>Streptophyta</taxon>
        <taxon>Embryophyta</taxon>
        <taxon>Tracheophyta</taxon>
        <taxon>Spermatophyta</taxon>
        <taxon>Magnoliopsida</taxon>
        <taxon>eudicotyledons</taxon>
        <taxon>Gunneridae</taxon>
        <taxon>Pentapetalae</taxon>
        <taxon>rosids</taxon>
        <taxon>fabids</taxon>
        <taxon>Oxalidales</taxon>
        <taxon>Cephalotaceae</taxon>
        <taxon>Cephalotus</taxon>
    </lineage>
</organism>
<dbReference type="EMBL" id="BDDD01001363">
    <property type="protein sequence ID" value="GAV75408.1"/>
    <property type="molecule type" value="Genomic_DNA"/>
</dbReference>
<dbReference type="PANTHER" id="PTHR31973:SF187">
    <property type="entry name" value="MUTATOR TRANSPOSASE MUDRA PROTEIN"/>
    <property type="match status" value="1"/>
</dbReference>
<keyword evidence="2" id="KW-1185">Reference proteome</keyword>
<dbReference type="AlphaFoldDB" id="A0A1Q3C5P1"/>
<dbReference type="PANTHER" id="PTHR31973">
    <property type="entry name" value="POLYPROTEIN, PUTATIVE-RELATED"/>
    <property type="match status" value="1"/>
</dbReference>
<sequence length="129" mass="15298">MDLKDLLWEAAKATTQEDFKKHMDQLKKLNLEAYGYLMGKEFRLWTRHAFRPFPKWDMLLNNLCECFNSAIMEARSKPIVTMLEMIKLYIMDRIVKKRQRLEDYGGPICPKIQAKIENARRGASYCIPH</sequence>
<reference evidence="2" key="1">
    <citation type="submission" date="2016-04" db="EMBL/GenBank/DDBJ databases">
        <title>Cephalotus genome sequencing.</title>
        <authorList>
            <person name="Fukushima K."/>
            <person name="Hasebe M."/>
            <person name="Fang X."/>
        </authorList>
    </citation>
    <scope>NUCLEOTIDE SEQUENCE [LARGE SCALE GENOMIC DNA]</scope>
    <source>
        <strain evidence="2">cv. St1</strain>
    </source>
</reference>
<protein>
    <submittedName>
        <fullName evidence="1">Uncharacterized protein</fullName>
    </submittedName>
</protein>
<dbReference type="STRING" id="3775.A0A1Q3C5P1"/>